<proteinExistence type="predicted"/>
<reference evidence="1" key="2">
    <citation type="submission" date="2023-01" db="EMBL/GenBank/DDBJ databases">
        <title>Human gut microbiome strain richness.</title>
        <authorList>
            <person name="Chen-Liaw A."/>
        </authorList>
    </citation>
    <scope>NUCLEOTIDE SEQUENCE</scope>
    <source>
        <strain evidence="1">RTP21484st1_B7_RTP21484_190118</strain>
    </source>
</reference>
<accession>A0A413IG96</accession>
<dbReference type="Proteomes" id="UP000284434">
    <property type="component" value="Unassembled WGS sequence"/>
</dbReference>
<name>A0A413IG96_9BACT</name>
<organism evidence="2 3">
    <name type="scientific">Odoribacter splanchnicus</name>
    <dbReference type="NCBI Taxonomy" id="28118"/>
    <lineage>
        <taxon>Bacteria</taxon>
        <taxon>Pseudomonadati</taxon>
        <taxon>Bacteroidota</taxon>
        <taxon>Bacteroidia</taxon>
        <taxon>Bacteroidales</taxon>
        <taxon>Odoribacteraceae</taxon>
        <taxon>Odoribacter</taxon>
    </lineage>
</organism>
<dbReference type="EMBL" id="JAQMRD010000002">
    <property type="protein sequence ID" value="MDB9221829.1"/>
    <property type="molecule type" value="Genomic_DNA"/>
</dbReference>
<dbReference type="InterPro" id="IPR010995">
    <property type="entry name" value="DNA_repair_Rad51/TF_NusA_a-hlx"/>
</dbReference>
<dbReference type="SUPFAM" id="SSF47794">
    <property type="entry name" value="Rad51 N-terminal domain-like"/>
    <property type="match status" value="1"/>
</dbReference>
<dbReference type="GO" id="GO:0000166">
    <property type="term" value="F:nucleotide binding"/>
    <property type="evidence" value="ECO:0007669"/>
    <property type="project" value="InterPro"/>
</dbReference>
<dbReference type="RefSeq" id="WP_118102761.1">
    <property type="nucleotide sequence ID" value="NZ_JABWDG010000019.1"/>
</dbReference>
<comment type="caution">
    <text evidence="2">The sequence shown here is derived from an EMBL/GenBank/DDBJ whole genome shotgun (WGS) entry which is preliminary data.</text>
</comment>
<dbReference type="Proteomes" id="UP001212263">
    <property type="component" value="Unassembled WGS sequence"/>
</dbReference>
<evidence type="ECO:0000313" key="1">
    <source>
        <dbReference type="EMBL" id="MDB9221829.1"/>
    </source>
</evidence>
<evidence type="ECO:0000313" key="3">
    <source>
        <dbReference type="Proteomes" id="UP000284434"/>
    </source>
</evidence>
<dbReference type="EMBL" id="QSCO01000002">
    <property type="protein sequence ID" value="RGY09517.1"/>
    <property type="molecule type" value="Genomic_DNA"/>
</dbReference>
<protein>
    <submittedName>
        <fullName evidence="2">Helix-hairpin-helix domain-containing protein</fullName>
    </submittedName>
</protein>
<sequence length="102" mass="11095">MLVKINKPLKGYGYFGGETAELPDDVAAKFINSGAAIMIQKTEGGEDDNTLPEDLPMRDLLYENGYESVEQILDAKETLTDVKGIGNASACRIIEFCGNYEG</sequence>
<evidence type="ECO:0000313" key="2">
    <source>
        <dbReference type="EMBL" id="RGY09517.1"/>
    </source>
</evidence>
<dbReference type="AlphaFoldDB" id="A0A413IG96"/>
<dbReference type="Gene3D" id="1.10.150.20">
    <property type="entry name" value="5' to 3' exonuclease, C-terminal subdomain"/>
    <property type="match status" value="1"/>
</dbReference>
<reference evidence="2 3" key="1">
    <citation type="submission" date="2018-08" db="EMBL/GenBank/DDBJ databases">
        <title>A genome reference for cultivated species of the human gut microbiota.</title>
        <authorList>
            <person name="Zou Y."/>
            <person name="Xue W."/>
            <person name="Luo G."/>
        </authorList>
    </citation>
    <scope>NUCLEOTIDE SEQUENCE [LARGE SCALE GENOMIC DNA]</scope>
    <source>
        <strain evidence="2 3">OF03-11</strain>
    </source>
</reference>
<gene>
    <name evidence="2" type="ORF">DXA53_01670</name>
    <name evidence="1" type="ORF">PN645_02265</name>
</gene>
<dbReference type="Pfam" id="PF14520">
    <property type="entry name" value="HHH_5"/>
    <property type="match status" value="1"/>
</dbReference>